<dbReference type="OrthoDB" id="2121326at2759"/>
<feature type="region of interest" description="Disordered" evidence="2">
    <location>
        <begin position="107"/>
        <end position="171"/>
    </location>
</feature>
<evidence type="ECO:0000313" key="4">
    <source>
        <dbReference type="EMBL" id="RMZ95317.1"/>
    </source>
</evidence>
<evidence type="ECO:0000256" key="2">
    <source>
        <dbReference type="SAM" id="MobiDB-lite"/>
    </source>
</evidence>
<evidence type="ECO:0000259" key="3">
    <source>
        <dbReference type="PROSITE" id="PS51352"/>
    </source>
</evidence>
<dbReference type="InterPro" id="IPR013766">
    <property type="entry name" value="Thioredoxin_domain"/>
</dbReference>
<evidence type="ECO:0000256" key="1">
    <source>
        <dbReference type="ARBA" id="ARBA00023157"/>
    </source>
</evidence>
<keyword evidence="5" id="KW-1185">Reference proteome</keyword>
<sequence>MSVVHVTESAEFQKLISTGVALVDFSASWCGPCKRVEPVFKELAKENPSVKFIHIDVDDASDSMPNELADVSGVPHFELFHNGTKISQFAGANLNKIRESVKLLKTKLEPPQEEIAKEEPAKVETPKEEPAKEETPKQEPVKEKSADQESKTNENKTESTSEEQNAQQKSE</sequence>
<proteinExistence type="predicted"/>
<dbReference type="Pfam" id="PF00085">
    <property type="entry name" value="Thioredoxin"/>
    <property type="match status" value="1"/>
</dbReference>
<dbReference type="CDD" id="cd02947">
    <property type="entry name" value="TRX_family"/>
    <property type="match status" value="1"/>
</dbReference>
<name>A0A3M7P9A6_BRAPC</name>
<dbReference type="STRING" id="10195.A0A3M7P9A6"/>
<keyword evidence="1" id="KW-1015">Disulfide bond</keyword>
<dbReference type="PROSITE" id="PS00194">
    <property type="entry name" value="THIOREDOXIN_1"/>
    <property type="match status" value="1"/>
</dbReference>
<dbReference type="AlphaFoldDB" id="A0A3M7P9A6"/>
<dbReference type="PANTHER" id="PTHR46115">
    <property type="entry name" value="THIOREDOXIN-LIKE PROTEIN 1"/>
    <property type="match status" value="1"/>
</dbReference>
<reference evidence="4 5" key="1">
    <citation type="journal article" date="2018" name="Sci. Rep.">
        <title>Genomic signatures of local adaptation to the degree of environmental predictability in rotifers.</title>
        <authorList>
            <person name="Franch-Gras L."/>
            <person name="Hahn C."/>
            <person name="Garcia-Roger E.M."/>
            <person name="Carmona M.J."/>
            <person name="Serra M."/>
            <person name="Gomez A."/>
        </authorList>
    </citation>
    <scope>NUCLEOTIDE SEQUENCE [LARGE SCALE GENOMIC DNA]</scope>
    <source>
        <strain evidence="4">HYR1</strain>
    </source>
</reference>
<comment type="caution">
    <text evidence="4">The sequence shown here is derived from an EMBL/GenBank/DDBJ whole genome shotgun (WGS) entry which is preliminary data.</text>
</comment>
<dbReference type="InterPro" id="IPR036249">
    <property type="entry name" value="Thioredoxin-like_sf"/>
</dbReference>
<gene>
    <name evidence="4" type="ORF">BpHYR1_012908</name>
</gene>
<evidence type="ECO:0000313" key="5">
    <source>
        <dbReference type="Proteomes" id="UP000276133"/>
    </source>
</evidence>
<dbReference type="PROSITE" id="PS51352">
    <property type="entry name" value="THIOREDOXIN_2"/>
    <property type="match status" value="1"/>
</dbReference>
<protein>
    <submittedName>
        <fullName evidence="4">Thioredoxin</fullName>
    </submittedName>
</protein>
<dbReference type="Gene3D" id="3.40.30.10">
    <property type="entry name" value="Glutaredoxin"/>
    <property type="match status" value="1"/>
</dbReference>
<dbReference type="Proteomes" id="UP000276133">
    <property type="component" value="Unassembled WGS sequence"/>
</dbReference>
<dbReference type="SUPFAM" id="SSF52833">
    <property type="entry name" value="Thioredoxin-like"/>
    <property type="match status" value="1"/>
</dbReference>
<dbReference type="EMBL" id="REGN01012466">
    <property type="protein sequence ID" value="RMZ95317.1"/>
    <property type="molecule type" value="Genomic_DNA"/>
</dbReference>
<accession>A0A3M7P9A6</accession>
<organism evidence="4 5">
    <name type="scientific">Brachionus plicatilis</name>
    <name type="common">Marine rotifer</name>
    <name type="synonym">Brachionus muelleri</name>
    <dbReference type="NCBI Taxonomy" id="10195"/>
    <lineage>
        <taxon>Eukaryota</taxon>
        <taxon>Metazoa</taxon>
        <taxon>Spiralia</taxon>
        <taxon>Gnathifera</taxon>
        <taxon>Rotifera</taxon>
        <taxon>Eurotatoria</taxon>
        <taxon>Monogononta</taxon>
        <taxon>Pseudotrocha</taxon>
        <taxon>Ploima</taxon>
        <taxon>Brachionidae</taxon>
        <taxon>Brachionus</taxon>
    </lineage>
</organism>
<dbReference type="InterPro" id="IPR017937">
    <property type="entry name" value="Thioredoxin_CS"/>
</dbReference>
<feature type="domain" description="Thioredoxin" evidence="3">
    <location>
        <begin position="1"/>
        <end position="106"/>
    </location>
</feature>
<feature type="compositionally biased region" description="Basic and acidic residues" evidence="2">
    <location>
        <begin position="107"/>
        <end position="159"/>
    </location>
</feature>